<gene>
    <name evidence="2" type="ORF">BKA16_002623</name>
</gene>
<organism evidence="2 3">
    <name type="scientific">Gordonia humi</name>
    <dbReference type="NCBI Taxonomy" id="686429"/>
    <lineage>
        <taxon>Bacteria</taxon>
        <taxon>Bacillati</taxon>
        <taxon>Actinomycetota</taxon>
        <taxon>Actinomycetes</taxon>
        <taxon>Mycobacteriales</taxon>
        <taxon>Gordoniaceae</taxon>
        <taxon>Gordonia</taxon>
    </lineage>
</organism>
<comment type="caution">
    <text evidence="2">The sequence shown here is derived from an EMBL/GenBank/DDBJ whole genome shotgun (WGS) entry which is preliminary data.</text>
</comment>
<evidence type="ECO:0000313" key="2">
    <source>
        <dbReference type="EMBL" id="MBB4136071.1"/>
    </source>
</evidence>
<proteinExistence type="predicted"/>
<feature type="compositionally biased region" description="Acidic residues" evidence="1">
    <location>
        <begin position="23"/>
        <end position="36"/>
    </location>
</feature>
<dbReference type="RefSeq" id="WP_183371052.1">
    <property type="nucleotide sequence ID" value="NZ_BAABHL010000040.1"/>
</dbReference>
<dbReference type="EMBL" id="JACIFP010000001">
    <property type="protein sequence ID" value="MBB4136071.1"/>
    <property type="molecule type" value="Genomic_DNA"/>
</dbReference>
<evidence type="ECO:0000256" key="1">
    <source>
        <dbReference type="SAM" id="MobiDB-lite"/>
    </source>
</evidence>
<feature type="compositionally biased region" description="Basic and acidic residues" evidence="1">
    <location>
        <begin position="50"/>
        <end position="59"/>
    </location>
</feature>
<reference evidence="2 3" key="1">
    <citation type="submission" date="2020-08" db="EMBL/GenBank/DDBJ databases">
        <title>Sequencing the genomes of 1000 actinobacteria strains.</title>
        <authorList>
            <person name="Klenk H.-P."/>
        </authorList>
    </citation>
    <scope>NUCLEOTIDE SEQUENCE [LARGE SCALE GENOMIC DNA]</scope>
    <source>
        <strain evidence="2 3">DSM 45298</strain>
    </source>
</reference>
<dbReference type="Proteomes" id="UP000551501">
    <property type="component" value="Unassembled WGS sequence"/>
</dbReference>
<accession>A0A840EWV5</accession>
<evidence type="ECO:0000313" key="3">
    <source>
        <dbReference type="Proteomes" id="UP000551501"/>
    </source>
</evidence>
<name>A0A840EWV5_9ACTN</name>
<keyword evidence="3" id="KW-1185">Reference proteome</keyword>
<feature type="region of interest" description="Disordered" evidence="1">
    <location>
        <begin position="23"/>
        <end position="99"/>
    </location>
</feature>
<sequence>MRVSLDVFGREVIAVEVAGYEEDGDLNGGTYDDEPEFRDVGSDTTPVDLDSWREQREDADLPPTVLVAGHSRRGRQRPPNIRLGGRSPRSQSTSVRASVDVNRCKTTGFGFRSNV</sequence>
<protein>
    <submittedName>
        <fullName evidence="2">Uncharacterized protein</fullName>
    </submittedName>
</protein>
<dbReference type="AlphaFoldDB" id="A0A840EWV5"/>